<reference evidence="4" key="1">
    <citation type="submission" date="2017-05" db="EMBL/GenBank/DDBJ databases">
        <title>Draft genome sequence of Geobacter pelophilus, a iron(III)-reducing bacteria.</title>
        <authorList>
            <person name="Aoyagi T."/>
            <person name="Koike H."/>
            <person name="Morita T."/>
            <person name="Sato Y."/>
            <person name="Habe H."/>
            <person name="Hori T."/>
        </authorList>
    </citation>
    <scope>NUCLEOTIDE SEQUENCE [LARGE SCALE GENOMIC DNA]</scope>
    <source>
        <strain evidence="4">Drf2</strain>
    </source>
</reference>
<sequence>MASTKASPSLIRFAILGLFLVLSTSPHAAIADDLSLRDGIYVSRFSGLSSAVSSQETKGRTIVVDSPVTTCNLTIPADRSITVSGNGIIAVGDGCTLTILGPFSCGQRQAFTGKGVVKFSKGNVPEIYPQWWGAVADGRSDCYHALRNMYNSFNLTGGGKIVFPKGRYWIAEYKKSGDSNINDLIIRNLDGVELVGYGAVIDINGSFRRTADRTAGKRAYRYSNSNAITPFRLINCKNVTLRGFEIDGNTDLMTRDDGVAESFAHGISIEGGRGILISDINVHHCQSDGVYVSGFKVNENLSTACRNLKIENVKSSHNARQGLSLIQARDVVVADSVFSYSGVTGGEYGGHAPMAGLDIEPNLSLSSTPRADVVTGNIIFDKCRFEHNAGSQVTAAYADRTEKVSFKNCSIDATGSPSRYSMILAVADGLIEDSRIETGSGNFNIGWSSPYMNVQKTVVRRCKITGSKNVIQCATEGAVLIEGCNIRNTAAVLERNTYVPYLMDKNCIFRNNRIFVPKPGATGQRKYQIANRLNVAESSNNIFETDLSNTDYHLASGYGKYTRVINDGYSGSFRPFPNAKWEAHRPYSK</sequence>
<dbReference type="RefSeq" id="WP_143424227.1">
    <property type="nucleotide sequence ID" value="NZ_BDQG01000001.1"/>
</dbReference>
<accession>A0ABQ0MFG4</accession>
<feature type="signal peptide" evidence="1">
    <location>
        <begin position="1"/>
        <end position="28"/>
    </location>
</feature>
<dbReference type="Pfam" id="PF13229">
    <property type="entry name" value="Beta_helix"/>
    <property type="match status" value="1"/>
</dbReference>
<evidence type="ECO:0000313" key="3">
    <source>
        <dbReference type="EMBL" id="GAW65838.1"/>
    </source>
</evidence>
<proteinExistence type="predicted"/>
<dbReference type="InterPro" id="IPR039448">
    <property type="entry name" value="Beta_helix"/>
</dbReference>
<dbReference type="EMBL" id="BDQG01000001">
    <property type="protein sequence ID" value="GAW65838.1"/>
    <property type="molecule type" value="Genomic_DNA"/>
</dbReference>
<feature type="domain" description="Right handed beta helix" evidence="2">
    <location>
        <begin position="224"/>
        <end position="346"/>
    </location>
</feature>
<keyword evidence="1" id="KW-0732">Signal</keyword>
<evidence type="ECO:0000259" key="2">
    <source>
        <dbReference type="Pfam" id="PF13229"/>
    </source>
</evidence>
<dbReference type="InterPro" id="IPR011050">
    <property type="entry name" value="Pectin_lyase_fold/virulence"/>
</dbReference>
<name>A0ABQ0MFG4_9BACT</name>
<comment type="caution">
    <text evidence="3">The sequence shown here is derived from an EMBL/GenBank/DDBJ whole genome shotgun (WGS) entry which is preliminary data.</text>
</comment>
<dbReference type="InterPro" id="IPR006626">
    <property type="entry name" value="PbH1"/>
</dbReference>
<dbReference type="Proteomes" id="UP000194153">
    <property type="component" value="Unassembled WGS sequence"/>
</dbReference>
<evidence type="ECO:0000256" key="1">
    <source>
        <dbReference type="SAM" id="SignalP"/>
    </source>
</evidence>
<organism evidence="3 4">
    <name type="scientific">Geoanaerobacter pelophilus</name>
    <dbReference type="NCBI Taxonomy" id="60036"/>
    <lineage>
        <taxon>Bacteria</taxon>
        <taxon>Pseudomonadati</taxon>
        <taxon>Thermodesulfobacteriota</taxon>
        <taxon>Desulfuromonadia</taxon>
        <taxon>Geobacterales</taxon>
        <taxon>Geobacteraceae</taxon>
        <taxon>Geoanaerobacter</taxon>
    </lineage>
</organism>
<dbReference type="SMART" id="SM00710">
    <property type="entry name" value="PbH1"/>
    <property type="match status" value="8"/>
</dbReference>
<feature type="chain" id="PRO_5045512056" description="Right handed beta helix domain-containing protein" evidence="1">
    <location>
        <begin position="29"/>
        <end position="589"/>
    </location>
</feature>
<evidence type="ECO:0000313" key="4">
    <source>
        <dbReference type="Proteomes" id="UP000194153"/>
    </source>
</evidence>
<gene>
    <name evidence="3" type="ORF">GPEL0_01f0913</name>
</gene>
<dbReference type="Gene3D" id="2.160.20.10">
    <property type="entry name" value="Single-stranded right-handed beta-helix, Pectin lyase-like"/>
    <property type="match status" value="2"/>
</dbReference>
<dbReference type="SUPFAM" id="SSF51126">
    <property type="entry name" value="Pectin lyase-like"/>
    <property type="match status" value="2"/>
</dbReference>
<protein>
    <recommendedName>
        <fullName evidence="2">Right handed beta helix domain-containing protein</fullName>
    </recommendedName>
</protein>
<keyword evidence="4" id="KW-1185">Reference proteome</keyword>
<dbReference type="InterPro" id="IPR012334">
    <property type="entry name" value="Pectin_lyas_fold"/>
</dbReference>